<evidence type="ECO:0000256" key="1">
    <source>
        <dbReference type="ARBA" id="ARBA00010443"/>
    </source>
</evidence>
<evidence type="ECO:0000259" key="3">
    <source>
        <dbReference type="Pfam" id="PF00483"/>
    </source>
</evidence>
<dbReference type="PANTHER" id="PTHR43523:SF6">
    <property type="entry name" value="GLYCOGEN BIOSYNTHESIS PROTEIN GLGD"/>
    <property type="match status" value="1"/>
</dbReference>
<dbReference type="GO" id="GO:0005978">
    <property type="term" value="P:glycogen biosynthetic process"/>
    <property type="evidence" value="ECO:0007669"/>
    <property type="project" value="UniProtKB-KW"/>
</dbReference>
<evidence type="ECO:0000256" key="2">
    <source>
        <dbReference type="ARBA" id="ARBA00023056"/>
    </source>
</evidence>
<gene>
    <name evidence="5" type="ORF">AUL39_01130</name>
</gene>
<dbReference type="Proteomes" id="UP000054078">
    <property type="component" value="Unassembled WGS sequence"/>
</dbReference>
<keyword evidence="2" id="KW-0320">Glycogen biosynthesis</keyword>
<dbReference type="InterPro" id="IPR011004">
    <property type="entry name" value="Trimer_LpxA-like_sf"/>
</dbReference>
<keyword evidence="6" id="KW-1185">Reference proteome</keyword>
<reference evidence="5 6" key="1">
    <citation type="submission" date="2015-12" db="EMBL/GenBank/DDBJ databases">
        <title>Draft Genome Sequence of Olsenella scatoligenes SK9K4T; a Producer of 3-Methylindole- (skatole) and 4-Methylphenol- (p-cresol) Isolated from Pig Feces.</title>
        <authorList>
            <person name="Li X."/>
            <person name="Borg B."/>
            <person name="Canibe N."/>
        </authorList>
    </citation>
    <scope>NUCLEOTIDE SEQUENCE [LARGE SCALE GENOMIC DNA]</scope>
    <source>
        <strain evidence="5 6">SK9K4</strain>
    </source>
</reference>
<organism evidence="5 6">
    <name type="scientific">Tractidigestivibacter scatoligenes</name>
    <name type="common">Olsenella scatoligenes</name>
    <dbReference type="NCBI Taxonomy" id="1299998"/>
    <lineage>
        <taxon>Bacteria</taxon>
        <taxon>Bacillati</taxon>
        <taxon>Actinomycetota</taxon>
        <taxon>Coriobacteriia</taxon>
        <taxon>Coriobacteriales</taxon>
        <taxon>Atopobiaceae</taxon>
        <taxon>Tractidigestivibacter</taxon>
    </lineage>
</organism>
<dbReference type="InterPro" id="IPR056818">
    <property type="entry name" value="GlmU/GlgC-like_hexapep"/>
</dbReference>
<comment type="caution">
    <text evidence="5">The sequence shown here is derived from an EMBL/GenBank/DDBJ whole genome shotgun (WGS) entry which is preliminary data.</text>
</comment>
<dbReference type="SUPFAM" id="SSF51161">
    <property type="entry name" value="Trimeric LpxA-like enzymes"/>
    <property type="match status" value="1"/>
</dbReference>
<evidence type="ECO:0000259" key="4">
    <source>
        <dbReference type="Pfam" id="PF24894"/>
    </source>
</evidence>
<dbReference type="Gene3D" id="2.160.10.10">
    <property type="entry name" value="Hexapeptide repeat proteins"/>
    <property type="match status" value="1"/>
</dbReference>
<dbReference type="Gene3D" id="3.90.550.10">
    <property type="entry name" value="Spore Coat Polysaccharide Biosynthesis Protein SpsA, Chain A"/>
    <property type="match status" value="1"/>
</dbReference>
<dbReference type="RefSeq" id="WP_059052793.1">
    <property type="nucleotide sequence ID" value="NZ_JAZHSO010000002.1"/>
</dbReference>
<dbReference type="OrthoDB" id="9801810at2"/>
<dbReference type="GO" id="GO:0008878">
    <property type="term" value="F:glucose-1-phosphate adenylyltransferase activity"/>
    <property type="evidence" value="ECO:0007669"/>
    <property type="project" value="InterPro"/>
</dbReference>
<evidence type="ECO:0000313" key="6">
    <source>
        <dbReference type="Proteomes" id="UP000054078"/>
    </source>
</evidence>
<keyword evidence="5" id="KW-0548">Nucleotidyltransferase</keyword>
<feature type="domain" description="Nucleotidyl transferase" evidence="3">
    <location>
        <begin position="28"/>
        <end position="152"/>
    </location>
</feature>
<name>A0A124EGY8_TRASO</name>
<dbReference type="Pfam" id="PF24894">
    <property type="entry name" value="Hexapep_GlmU"/>
    <property type="match status" value="1"/>
</dbReference>
<dbReference type="InterPro" id="IPR011831">
    <property type="entry name" value="ADP-Glc_PPase"/>
</dbReference>
<dbReference type="InterPro" id="IPR011832">
    <property type="entry name" value="GlgDAde_trans"/>
</dbReference>
<protein>
    <submittedName>
        <fullName evidence="5">Glucose-1-phosphate adenylyltransferase</fullName>
    </submittedName>
</protein>
<dbReference type="SUPFAM" id="SSF53448">
    <property type="entry name" value="Nucleotide-diphospho-sugar transferases"/>
    <property type="match status" value="1"/>
</dbReference>
<dbReference type="CDD" id="cd04651">
    <property type="entry name" value="LbH_G1P_AT_C"/>
    <property type="match status" value="1"/>
</dbReference>
<keyword evidence="5" id="KW-0808">Transferase</keyword>
<dbReference type="CDD" id="cd02508">
    <property type="entry name" value="ADP_Glucose_PP"/>
    <property type="match status" value="1"/>
</dbReference>
<dbReference type="NCBIfam" id="TIGR02092">
    <property type="entry name" value="glgD"/>
    <property type="match status" value="1"/>
</dbReference>
<dbReference type="Pfam" id="PF00483">
    <property type="entry name" value="NTP_transferase"/>
    <property type="match status" value="1"/>
</dbReference>
<sequence>MEKVIGLITCNYSAKSPSALVESRPVASMPFLGRYRLVDFPLSNMVNAGLRTVGMVMPYNYRSIIDHVGSGKDWNLDRKNGGLFVLPGSAFGTSRTGARFLLRDLVHNKVFFTRSKSDYVIFSTANFVYNMDLNDLYNAHVASGADVTVLTKQASGNDADVTGFEMDGSRVTGVKHGVSFGDTAFLDCFVISRQLLLDMFDWYAATDYLDLFEAMGNDYGRVNVQAYNFDGYAAAVFNKKSYYRSNMDALDPRINAELFPEGRFIKTKAHDTSPAKFEVGSHVTNSLVSAGCRIFGNVGDSVLGRNVIVESGATIRGSVVMQDCVIKSGARVENAIVDRNNVVPAGTELRGTPEDVLIKEKGRE</sequence>
<dbReference type="InterPro" id="IPR005835">
    <property type="entry name" value="NTP_transferase_dom"/>
</dbReference>
<dbReference type="EMBL" id="LOJF01000001">
    <property type="protein sequence ID" value="KUH58977.1"/>
    <property type="molecule type" value="Genomic_DNA"/>
</dbReference>
<dbReference type="AlphaFoldDB" id="A0A124EGY8"/>
<proteinExistence type="inferred from homology"/>
<feature type="domain" description="Glucose-1-phosphate adenylyltransferase/Bifunctional protein GlmU-like C-terminal hexapeptide" evidence="4">
    <location>
        <begin position="280"/>
        <end position="348"/>
    </location>
</feature>
<dbReference type="PANTHER" id="PTHR43523">
    <property type="entry name" value="GLUCOSE-1-PHOSPHATE ADENYLYLTRANSFERASE-RELATED"/>
    <property type="match status" value="1"/>
</dbReference>
<dbReference type="InterPro" id="IPR029044">
    <property type="entry name" value="Nucleotide-diphossugar_trans"/>
</dbReference>
<evidence type="ECO:0000313" key="5">
    <source>
        <dbReference type="EMBL" id="KUH58977.1"/>
    </source>
</evidence>
<dbReference type="STRING" id="1299998.AUL39_01130"/>
<comment type="similarity">
    <text evidence="1">Belongs to the bacterial/plant glucose-1-phosphate adenylyltransferase family.</text>
</comment>
<accession>A0A124EGY8</accession>